<dbReference type="InterPro" id="IPR049704">
    <property type="entry name" value="Aminotrans_3_PPA_site"/>
</dbReference>
<reference evidence="4 5" key="1">
    <citation type="submission" date="2021-05" db="EMBL/GenBank/DDBJ databases">
        <title>Draft genomes of bacteria isolated from model marine particles.</title>
        <authorList>
            <person name="Datta M.S."/>
            <person name="Schwartzman J.A."/>
            <person name="Enke T.N."/>
            <person name="Saavedra J."/>
            <person name="Cermak N."/>
            <person name="Cordero O.X."/>
        </authorList>
    </citation>
    <scope>NUCLEOTIDE SEQUENCE [LARGE SCALE GENOMIC DNA]</scope>
    <source>
        <strain evidence="4 5">D2M19</strain>
    </source>
</reference>
<dbReference type="CDD" id="cd00610">
    <property type="entry name" value="OAT_like"/>
    <property type="match status" value="1"/>
</dbReference>
<comment type="caution">
    <text evidence="4">The sequence shown here is derived from an EMBL/GenBank/DDBJ whole genome shotgun (WGS) entry which is preliminary data.</text>
</comment>
<sequence>MKGVRSILDQNAFRFDTQKSTPTNLSRMLEKRLKTVGPTSVLFYQEPLHIVRGEGVWLYDDSGNRYLDVYNNVPSVGHCHPKIVEAVCRQMAELNIHTRYLHGAIHEYIERLLDTMPSKLNRMVMTCTGSESNDMALRLARHWTKNHGVIVTEAAYHGNTSAVTEISPSSLKTSEPADHVFVIPVSEMPQAPDEAKTWFLDKVREGIQTLNDRRYGCAALIVDTIFSSDGVIADPAGFLKPSVDFLQSKGSLFIADEVQPGFGRTGDHMWGFARHDIAPDIVTMGKPMGNGFPAAGIVANDRLFASFNDEVGYFNTFGGSTAAVAAGSAVLDVIEEENLIANSKEVGLYLKNRLTDLAHKYEEVGAVRGAGLFVGLDFIDPSSSGTPDPAKTSKVINALRQNGVLIGAAGKYGNTLKIRPPLCFDNSHADFFLNQMERAITETR</sequence>
<gene>
    <name evidence="4" type="ORF">KO508_14915</name>
</gene>
<organism evidence="4 5">
    <name type="scientific">Marinobacter salexigens</name>
    <dbReference type="NCBI Taxonomy" id="1925763"/>
    <lineage>
        <taxon>Bacteria</taxon>
        <taxon>Pseudomonadati</taxon>
        <taxon>Pseudomonadota</taxon>
        <taxon>Gammaproteobacteria</taxon>
        <taxon>Pseudomonadales</taxon>
        <taxon>Marinobacteraceae</taxon>
        <taxon>Marinobacter</taxon>
    </lineage>
</organism>
<keyword evidence="3" id="KW-0663">Pyridoxal phosphate</keyword>
<dbReference type="InterPro" id="IPR005814">
    <property type="entry name" value="Aminotrans_3"/>
</dbReference>
<evidence type="ECO:0000256" key="3">
    <source>
        <dbReference type="RuleBase" id="RU003560"/>
    </source>
</evidence>
<evidence type="ECO:0000313" key="5">
    <source>
        <dbReference type="Proteomes" id="UP000753376"/>
    </source>
</evidence>
<evidence type="ECO:0000256" key="1">
    <source>
        <dbReference type="ARBA" id="ARBA00001933"/>
    </source>
</evidence>
<dbReference type="PANTHER" id="PTHR45688">
    <property type="match status" value="1"/>
</dbReference>
<keyword evidence="4" id="KW-0032">Aminotransferase</keyword>
<protein>
    <submittedName>
        <fullName evidence="4">Aspartate aminotransferase family protein</fullName>
    </submittedName>
</protein>
<dbReference type="PROSITE" id="PS00600">
    <property type="entry name" value="AA_TRANSFER_CLASS_3"/>
    <property type="match status" value="1"/>
</dbReference>
<dbReference type="Pfam" id="PF00202">
    <property type="entry name" value="Aminotran_3"/>
    <property type="match status" value="1"/>
</dbReference>
<dbReference type="GO" id="GO:0008483">
    <property type="term" value="F:transaminase activity"/>
    <property type="evidence" value="ECO:0007669"/>
    <property type="project" value="UniProtKB-KW"/>
</dbReference>
<name>A0ABS6AB26_9GAMM</name>
<keyword evidence="5" id="KW-1185">Reference proteome</keyword>
<dbReference type="RefSeq" id="WP_216009097.1">
    <property type="nucleotide sequence ID" value="NZ_JAHKPV010000021.1"/>
</dbReference>
<comment type="similarity">
    <text evidence="2 3">Belongs to the class-III pyridoxal-phosphate-dependent aminotransferase family.</text>
</comment>
<dbReference type="PIRSF" id="PIRSF000521">
    <property type="entry name" value="Transaminase_4ab_Lys_Orn"/>
    <property type="match status" value="1"/>
</dbReference>
<dbReference type="Proteomes" id="UP000753376">
    <property type="component" value="Unassembled WGS sequence"/>
</dbReference>
<evidence type="ECO:0000256" key="2">
    <source>
        <dbReference type="ARBA" id="ARBA00008954"/>
    </source>
</evidence>
<evidence type="ECO:0000313" key="4">
    <source>
        <dbReference type="EMBL" id="MBU2875294.1"/>
    </source>
</evidence>
<comment type="cofactor">
    <cofactor evidence="1">
        <name>pyridoxal 5'-phosphate</name>
        <dbReference type="ChEBI" id="CHEBI:597326"/>
    </cofactor>
</comment>
<accession>A0ABS6AB26</accession>
<dbReference type="EMBL" id="JAHKPV010000021">
    <property type="protein sequence ID" value="MBU2875294.1"/>
    <property type="molecule type" value="Genomic_DNA"/>
</dbReference>
<keyword evidence="4" id="KW-0808">Transferase</keyword>
<proteinExistence type="inferred from homology"/>
<dbReference type="PANTHER" id="PTHR45688:SF13">
    <property type="entry name" value="ALANINE--GLYOXYLATE AMINOTRANSFERASE 2-LIKE"/>
    <property type="match status" value="1"/>
</dbReference>